<dbReference type="PROSITE" id="PS00107">
    <property type="entry name" value="PROTEIN_KINASE_ATP"/>
    <property type="match status" value="1"/>
</dbReference>
<dbReference type="FunFam" id="3.80.10.10:FF:000041">
    <property type="entry name" value="LRR receptor-like serine/threonine-protein kinase ERECTA"/>
    <property type="match status" value="1"/>
</dbReference>
<dbReference type="InterPro" id="IPR051420">
    <property type="entry name" value="Ser_Thr_Kinases_DiverseReg"/>
</dbReference>
<comment type="catalytic activity">
    <reaction evidence="24">
        <text>L-seryl-[protein] + ATP = O-phospho-L-seryl-[protein] + ADP + H(+)</text>
        <dbReference type="Rhea" id="RHEA:17989"/>
        <dbReference type="Rhea" id="RHEA-COMP:9863"/>
        <dbReference type="Rhea" id="RHEA-COMP:11604"/>
        <dbReference type="ChEBI" id="CHEBI:15378"/>
        <dbReference type="ChEBI" id="CHEBI:29999"/>
        <dbReference type="ChEBI" id="CHEBI:30616"/>
        <dbReference type="ChEBI" id="CHEBI:83421"/>
        <dbReference type="ChEBI" id="CHEBI:456216"/>
        <dbReference type="EC" id="2.7.11.1"/>
    </reaction>
</comment>
<dbReference type="InterPro" id="IPR003591">
    <property type="entry name" value="Leu-rich_rpt_typical-subtyp"/>
</dbReference>
<dbReference type="Pfam" id="PF07714">
    <property type="entry name" value="PK_Tyr_Ser-Thr"/>
    <property type="match status" value="1"/>
</dbReference>
<keyword evidence="11" id="KW-0808">Transferase</keyword>
<keyword evidence="10" id="KW-0433">Leucine-rich repeat</keyword>
<dbReference type="AlphaFoldDB" id="A0AAW0KNR3"/>
<evidence type="ECO:0000256" key="19">
    <source>
        <dbReference type="ARBA" id="ARBA00023136"/>
    </source>
</evidence>
<keyword evidence="13" id="KW-0732">Signal</keyword>
<dbReference type="GO" id="GO:0005524">
    <property type="term" value="F:ATP binding"/>
    <property type="evidence" value="ECO:0007669"/>
    <property type="project" value="UniProtKB-UniRule"/>
</dbReference>
<dbReference type="SUPFAM" id="SSF56112">
    <property type="entry name" value="Protein kinase-like (PK-like)"/>
    <property type="match status" value="1"/>
</dbReference>
<comment type="catalytic activity">
    <reaction evidence="23">
        <text>L-threonyl-[protein] + ATP = O-phospho-L-threonyl-[protein] + ADP + H(+)</text>
        <dbReference type="Rhea" id="RHEA:46608"/>
        <dbReference type="Rhea" id="RHEA-COMP:11060"/>
        <dbReference type="Rhea" id="RHEA-COMP:11605"/>
        <dbReference type="ChEBI" id="CHEBI:15378"/>
        <dbReference type="ChEBI" id="CHEBI:30013"/>
        <dbReference type="ChEBI" id="CHEBI:30616"/>
        <dbReference type="ChEBI" id="CHEBI:61977"/>
        <dbReference type="ChEBI" id="CHEBI:456216"/>
        <dbReference type="EC" id="2.7.11.1"/>
    </reaction>
</comment>
<dbReference type="Pfam" id="PF23598">
    <property type="entry name" value="LRR_14"/>
    <property type="match status" value="1"/>
</dbReference>
<dbReference type="PROSITE" id="PS50011">
    <property type="entry name" value="PROTEIN_KINASE_DOM"/>
    <property type="match status" value="1"/>
</dbReference>
<protein>
    <recommendedName>
        <fullName evidence="5">non-specific serine/threonine protein kinase</fullName>
        <ecNumber evidence="5">2.7.11.1</ecNumber>
    </recommendedName>
</protein>
<keyword evidence="29" id="KW-1185">Reference proteome</keyword>
<dbReference type="Gene3D" id="3.80.10.10">
    <property type="entry name" value="Ribonuclease Inhibitor"/>
    <property type="match status" value="3"/>
</dbReference>
<dbReference type="InterPro" id="IPR032675">
    <property type="entry name" value="LRR_dom_sf"/>
</dbReference>
<dbReference type="PROSITE" id="PS51450">
    <property type="entry name" value="LRR"/>
    <property type="match status" value="1"/>
</dbReference>
<evidence type="ECO:0000256" key="2">
    <source>
        <dbReference type="ARBA" id="ARBA00004236"/>
    </source>
</evidence>
<comment type="similarity">
    <text evidence="22">Belongs to the polygalacturonase-inhibiting protein family.</text>
</comment>
<proteinExistence type="inferred from homology"/>
<evidence type="ECO:0000256" key="11">
    <source>
        <dbReference type="ARBA" id="ARBA00022679"/>
    </source>
</evidence>
<keyword evidence="6" id="KW-1003">Cell membrane</keyword>
<dbReference type="EC" id="2.7.11.1" evidence="5"/>
<evidence type="ECO:0000259" key="27">
    <source>
        <dbReference type="PROSITE" id="PS50011"/>
    </source>
</evidence>
<evidence type="ECO:0000256" key="21">
    <source>
        <dbReference type="ARBA" id="ARBA00023180"/>
    </source>
</evidence>
<dbReference type="Proteomes" id="UP000237347">
    <property type="component" value="Unassembled WGS sequence"/>
</dbReference>
<dbReference type="InterPro" id="IPR001245">
    <property type="entry name" value="Ser-Thr/Tyr_kinase_cat_dom"/>
</dbReference>
<dbReference type="GO" id="GO:0004674">
    <property type="term" value="F:protein serine/threonine kinase activity"/>
    <property type="evidence" value="ECO:0007669"/>
    <property type="project" value="UniProtKB-KW"/>
</dbReference>
<comment type="caution">
    <text evidence="28">The sequence shown here is derived from an EMBL/GenBank/DDBJ whole genome shotgun (WGS) entry which is preliminary data.</text>
</comment>
<organism evidence="28 29">
    <name type="scientific">Quercus suber</name>
    <name type="common">Cork oak</name>
    <dbReference type="NCBI Taxonomy" id="58331"/>
    <lineage>
        <taxon>Eukaryota</taxon>
        <taxon>Viridiplantae</taxon>
        <taxon>Streptophyta</taxon>
        <taxon>Embryophyta</taxon>
        <taxon>Tracheophyta</taxon>
        <taxon>Spermatophyta</taxon>
        <taxon>Magnoliopsida</taxon>
        <taxon>eudicotyledons</taxon>
        <taxon>Gunneridae</taxon>
        <taxon>Pentapetalae</taxon>
        <taxon>rosids</taxon>
        <taxon>fabids</taxon>
        <taxon>Fagales</taxon>
        <taxon>Fagaceae</taxon>
        <taxon>Quercus</taxon>
    </lineage>
</organism>
<dbReference type="InterPro" id="IPR011009">
    <property type="entry name" value="Kinase-like_dom_sf"/>
</dbReference>
<keyword evidence="17 25" id="KW-0067">ATP-binding</keyword>
<dbReference type="FunFam" id="3.80.10.10:FF:000400">
    <property type="entry name" value="Nuclear pore complex protein NUP107"/>
    <property type="match status" value="1"/>
</dbReference>
<evidence type="ECO:0000256" key="24">
    <source>
        <dbReference type="ARBA" id="ARBA00048679"/>
    </source>
</evidence>
<evidence type="ECO:0000256" key="17">
    <source>
        <dbReference type="ARBA" id="ARBA00022840"/>
    </source>
</evidence>
<keyword evidence="12 26" id="KW-0812">Transmembrane</keyword>
<name>A0AAW0KNR3_QUESU</name>
<evidence type="ECO:0000256" key="5">
    <source>
        <dbReference type="ARBA" id="ARBA00012513"/>
    </source>
</evidence>
<dbReference type="SUPFAM" id="SSF52058">
    <property type="entry name" value="L domain-like"/>
    <property type="match status" value="2"/>
</dbReference>
<dbReference type="FunFam" id="3.80.10.10:FF:000111">
    <property type="entry name" value="LRR receptor-like serine/threonine-protein kinase ERECTA"/>
    <property type="match status" value="1"/>
</dbReference>
<evidence type="ECO:0000256" key="9">
    <source>
        <dbReference type="ARBA" id="ARBA00022553"/>
    </source>
</evidence>
<keyword evidence="7" id="KW-0964">Secreted</keyword>
<evidence type="ECO:0000256" key="8">
    <source>
        <dbReference type="ARBA" id="ARBA00022527"/>
    </source>
</evidence>
<dbReference type="SMART" id="SM00369">
    <property type="entry name" value="LRR_TYP"/>
    <property type="match status" value="7"/>
</dbReference>
<evidence type="ECO:0000256" key="1">
    <source>
        <dbReference type="ARBA" id="ARBA00004191"/>
    </source>
</evidence>
<feature type="domain" description="Protein kinase" evidence="27">
    <location>
        <begin position="611"/>
        <end position="887"/>
    </location>
</feature>
<evidence type="ECO:0000256" key="15">
    <source>
        <dbReference type="ARBA" id="ARBA00022741"/>
    </source>
</evidence>
<dbReference type="Gene3D" id="3.30.200.20">
    <property type="entry name" value="Phosphorylase Kinase, domain 1"/>
    <property type="match status" value="1"/>
</dbReference>
<evidence type="ECO:0000256" key="16">
    <source>
        <dbReference type="ARBA" id="ARBA00022777"/>
    </source>
</evidence>
<dbReference type="InterPro" id="IPR055414">
    <property type="entry name" value="LRR_R13L4/SHOC2-like"/>
</dbReference>
<keyword evidence="21" id="KW-0325">Glycoprotein</keyword>
<comment type="subcellular location">
    <subcellularLocation>
        <location evidence="2">Cell membrane</location>
    </subcellularLocation>
    <subcellularLocation>
        <location evidence="3">Membrane</location>
        <topology evidence="3">Single-pass type I membrane protein</topology>
    </subcellularLocation>
    <subcellularLocation>
        <location evidence="1">Secreted</location>
        <location evidence="1">Cell wall</location>
    </subcellularLocation>
</comment>
<evidence type="ECO:0000256" key="18">
    <source>
        <dbReference type="ARBA" id="ARBA00022989"/>
    </source>
</evidence>
<evidence type="ECO:0000256" key="25">
    <source>
        <dbReference type="PROSITE-ProRule" id="PRU10141"/>
    </source>
</evidence>
<dbReference type="PANTHER" id="PTHR48005">
    <property type="entry name" value="LEUCINE RICH REPEAT KINASE 2"/>
    <property type="match status" value="1"/>
</dbReference>
<evidence type="ECO:0000256" key="20">
    <source>
        <dbReference type="ARBA" id="ARBA00023170"/>
    </source>
</evidence>
<sequence length="887" mass="98330">MAPSVSISILIVALWVLYILMHSTTMVIAAGSVAASNSSALELEAKALLESGWWSDHSNGTFLNHCEFNGIKCNDGGSIIEIDLGGVHLNDAISKLNLSSFPNLVRLDLSDCWLAGRISVEIGTLSKLTHLDLSLNSLTGKLPPSLGNLTRLVKFNISSNSISGSIPKELGNLTNLLELDLGGNYFIGSIPIALCLLTNLTYFSVQGNQLTGELPLSLANLTQLQTFDISSNLFGGSIAKQLGNLKNLLELRLSDNEFTGAIPSALGLLTNLSILDLSFNKINGSIVPEIGLLKNLSELDLQKNNLTGPIPLFICHLTNLVSLSLSMNQINGHIPLEIGNMKNLNYLYINDNKLIGPLPSSLGHLINLISLFLDSNQINGSIPPEIGNMKNLSNLNINNNKLIGPLPSSLGQLTKLSELLLSHNNLTGSIPSQISYLQHLNAIDLSYNTLSGEIPFKPGDSQPLKLLDLSCNNLTGNIPDLSDSVKEVNFSHNSFHGRIPNMYGYQNYAPSAFIGNKDLCGDVKGFPPCPSNNRSIVHQSDNRSIVHQIKFFVPLIAFPIFLLLGYFFRSQCRVRKMSSELRESKNGDLFSIWNYDGKIAYEDIIEATEGFDIRYCIGTGGYGSVYKAQLPNGKVVALKKLHRLEAEDPNFDKSFRNEVKILTEIRHRNIVKLHGYCLHKRCMFLVYEYMERGSLFCVLRNNAEAVELDWMKRVTEKSDIYSFGVVALEILMGRHPGELLTSLSSSQSVMLNEILDKRLPPPNRLVAHDVFLVAAISFACLRAKPKSRPTMKSWNGIICNDGGSVIGIYMDGIYVGDKFRKFKFSSLPNLVKSKFLEYWTLREHPSTNRSLPSFSHEPHSIRIFLHLPKSNMWPIPKNWEILKIFKY</sequence>
<dbReference type="Pfam" id="PF00560">
    <property type="entry name" value="LRR_1"/>
    <property type="match status" value="6"/>
</dbReference>
<keyword evidence="8" id="KW-0723">Serine/threonine-protein kinase</keyword>
<dbReference type="InterPro" id="IPR001611">
    <property type="entry name" value="Leu-rich_rpt"/>
</dbReference>
<keyword evidence="20 28" id="KW-0675">Receptor</keyword>
<reference evidence="28 29" key="1">
    <citation type="journal article" date="2018" name="Sci. Data">
        <title>The draft genome sequence of cork oak.</title>
        <authorList>
            <person name="Ramos A.M."/>
            <person name="Usie A."/>
            <person name="Barbosa P."/>
            <person name="Barros P.M."/>
            <person name="Capote T."/>
            <person name="Chaves I."/>
            <person name="Simoes F."/>
            <person name="Abreu I."/>
            <person name="Carrasquinho I."/>
            <person name="Faro C."/>
            <person name="Guimaraes J.B."/>
            <person name="Mendonca D."/>
            <person name="Nobrega F."/>
            <person name="Rodrigues L."/>
            <person name="Saibo N.J.M."/>
            <person name="Varela M.C."/>
            <person name="Egas C."/>
            <person name="Matos J."/>
            <person name="Miguel C.M."/>
            <person name="Oliveira M.M."/>
            <person name="Ricardo C.P."/>
            <person name="Goncalves S."/>
        </authorList>
    </citation>
    <scope>NUCLEOTIDE SEQUENCE [LARGE SCALE GENOMIC DNA]</scope>
    <source>
        <strain evidence="29">cv. HL8</strain>
    </source>
</reference>
<dbReference type="FunFam" id="3.80.10.10:FF:000383">
    <property type="entry name" value="Leucine-rich repeat receptor protein kinase EMS1"/>
    <property type="match status" value="1"/>
</dbReference>
<evidence type="ECO:0000256" key="26">
    <source>
        <dbReference type="SAM" id="Phobius"/>
    </source>
</evidence>
<evidence type="ECO:0000256" key="10">
    <source>
        <dbReference type="ARBA" id="ARBA00022614"/>
    </source>
</evidence>
<evidence type="ECO:0000256" key="3">
    <source>
        <dbReference type="ARBA" id="ARBA00004479"/>
    </source>
</evidence>
<keyword evidence="7" id="KW-0134">Cell wall</keyword>
<keyword evidence="9" id="KW-0597">Phosphoprotein</keyword>
<dbReference type="InterPro" id="IPR017441">
    <property type="entry name" value="Protein_kinase_ATP_BS"/>
</dbReference>
<keyword evidence="18 26" id="KW-1133">Transmembrane helix</keyword>
<evidence type="ECO:0000313" key="29">
    <source>
        <dbReference type="Proteomes" id="UP000237347"/>
    </source>
</evidence>
<dbReference type="InterPro" id="IPR000719">
    <property type="entry name" value="Prot_kinase_dom"/>
</dbReference>
<dbReference type="FunFam" id="3.30.200.20:FF:000309">
    <property type="entry name" value="Leucine-rich repeat receptor protein kinase MSP1"/>
    <property type="match status" value="1"/>
</dbReference>
<evidence type="ECO:0000256" key="23">
    <source>
        <dbReference type="ARBA" id="ARBA00047899"/>
    </source>
</evidence>
<keyword evidence="19 26" id="KW-0472">Membrane</keyword>
<evidence type="ECO:0000313" key="28">
    <source>
        <dbReference type="EMBL" id="KAK7840864.1"/>
    </source>
</evidence>
<dbReference type="PRINTS" id="PR00019">
    <property type="entry name" value="LEURICHRPT"/>
</dbReference>
<keyword evidence="14" id="KW-0677">Repeat</keyword>
<dbReference type="Pfam" id="PF00069">
    <property type="entry name" value="Pkinase"/>
    <property type="match status" value="1"/>
</dbReference>
<evidence type="ECO:0000256" key="4">
    <source>
        <dbReference type="ARBA" id="ARBA00009592"/>
    </source>
</evidence>
<dbReference type="GO" id="GO:0007165">
    <property type="term" value="P:signal transduction"/>
    <property type="evidence" value="ECO:0007669"/>
    <property type="project" value="UniProtKB-ARBA"/>
</dbReference>
<dbReference type="EMBL" id="PKMF04000253">
    <property type="protein sequence ID" value="KAK7840864.1"/>
    <property type="molecule type" value="Genomic_DNA"/>
</dbReference>
<comment type="similarity">
    <text evidence="4">Belongs to the RLP family.</text>
</comment>
<dbReference type="PANTHER" id="PTHR48005:SF16">
    <property type="entry name" value="MDIS1-INTERACTING RECEPTOR LIKE KINASE 2-LIKE ISOFORM X1"/>
    <property type="match status" value="1"/>
</dbReference>
<dbReference type="Gene3D" id="1.10.510.10">
    <property type="entry name" value="Transferase(Phosphotransferase) domain 1"/>
    <property type="match status" value="1"/>
</dbReference>
<evidence type="ECO:0000256" key="7">
    <source>
        <dbReference type="ARBA" id="ARBA00022512"/>
    </source>
</evidence>
<keyword evidence="16 28" id="KW-0418">Kinase</keyword>
<evidence type="ECO:0000256" key="12">
    <source>
        <dbReference type="ARBA" id="ARBA00022692"/>
    </source>
</evidence>
<feature type="transmembrane region" description="Helical" evidence="26">
    <location>
        <begin position="551"/>
        <end position="568"/>
    </location>
</feature>
<dbReference type="SMART" id="SM00365">
    <property type="entry name" value="LRR_SD22"/>
    <property type="match status" value="7"/>
</dbReference>
<evidence type="ECO:0000256" key="14">
    <source>
        <dbReference type="ARBA" id="ARBA00022737"/>
    </source>
</evidence>
<gene>
    <name evidence="28" type="primary">MIK2_111</name>
    <name evidence="28" type="ORF">CFP56_016152</name>
</gene>
<dbReference type="GO" id="GO:0005886">
    <property type="term" value="C:plasma membrane"/>
    <property type="evidence" value="ECO:0007669"/>
    <property type="project" value="UniProtKB-SubCell"/>
</dbReference>
<accession>A0AAW0KNR3</accession>
<evidence type="ECO:0000256" key="6">
    <source>
        <dbReference type="ARBA" id="ARBA00022475"/>
    </source>
</evidence>
<evidence type="ECO:0000256" key="22">
    <source>
        <dbReference type="ARBA" id="ARBA00038043"/>
    </source>
</evidence>
<feature type="binding site" evidence="25">
    <location>
        <position position="639"/>
    </location>
    <ligand>
        <name>ATP</name>
        <dbReference type="ChEBI" id="CHEBI:30616"/>
    </ligand>
</feature>
<evidence type="ECO:0000256" key="13">
    <source>
        <dbReference type="ARBA" id="ARBA00022729"/>
    </source>
</evidence>
<keyword evidence="15 25" id="KW-0547">Nucleotide-binding</keyword>